<dbReference type="Pfam" id="PF01339">
    <property type="entry name" value="CheB_methylest"/>
    <property type="match status" value="1"/>
</dbReference>
<dbReference type="PANTHER" id="PTHR42872:SF6">
    <property type="entry name" value="PROTEIN-GLUTAMATE METHYLESTERASE_PROTEIN-GLUTAMINE GLUTAMINASE"/>
    <property type="match status" value="1"/>
</dbReference>
<dbReference type="PROSITE" id="PS50122">
    <property type="entry name" value="CHEB"/>
    <property type="match status" value="1"/>
</dbReference>
<evidence type="ECO:0000256" key="3">
    <source>
        <dbReference type="ARBA" id="ARBA00048267"/>
    </source>
</evidence>
<evidence type="ECO:0000259" key="5">
    <source>
        <dbReference type="PROSITE" id="PS50122"/>
    </source>
</evidence>
<gene>
    <name evidence="6" type="ORF">ABV298_25410</name>
</gene>
<dbReference type="InterPro" id="IPR000673">
    <property type="entry name" value="Sig_transdc_resp-reg_Me-estase"/>
</dbReference>
<dbReference type="SUPFAM" id="SSF52738">
    <property type="entry name" value="Methylesterase CheB, C-terminal domain"/>
    <property type="match status" value="1"/>
</dbReference>
<feature type="active site" evidence="4">
    <location>
        <position position="19"/>
    </location>
</feature>
<feature type="active site" evidence="4">
    <location>
        <position position="138"/>
    </location>
</feature>
<feature type="domain" description="CheB-type methylesterase" evidence="5">
    <location>
        <begin position="4"/>
        <end position="196"/>
    </location>
</feature>
<dbReference type="CDD" id="cd16433">
    <property type="entry name" value="CheB"/>
    <property type="match status" value="1"/>
</dbReference>
<evidence type="ECO:0000256" key="2">
    <source>
        <dbReference type="ARBA" id="ARBA00039140"/>
    </source>
</evidence>
<dbReference type="GO" id="GO:0006935">
    <property type="term" value="P:chemotaxis"/>
    <property type="evidence" value="ECO:0007669"/>
    <property type="project" value="UniProtKB-UniRule"/>
</dbReference>
<dbReference type="EMBL" id="CP159289">
    <property type="protein sequence ID" value="XCH23612.1"/>
    <property type="molecule type" value="Genomic_DNA"/>
</dbReference>
<evidence type="ECO:0000313" key="6">
    <source>
        <dbReference type="EMBL" id="XCH23612.1"/>
    </source>
</evidence>
<protein>
    <recommendedName>
        <fullName evidence="2">protein-glutamate methylesterase</fullName>
        <ecNumber evidence="2">3.1.1.61</ecNumber>
    </recommendedName>
</protein>
<accession>A0AAU8FI98</accession>
<organism evidence="6">
    <name type="scientific">Dyadobacter sp. 676</name>
    <dbReference type="NCBI Taxonomy" id="3088362"/>
    <lineage>
        <taxon>Bacteria</taxon>
        <taxon>Pseudomonadati</taxon>
        <taxon>Bacteroidota</taxon>
        <taxon>Cytophagia</taxon>
        <taxon>Cytophagales</taxon>
        <taxon>Spirosomataceae</taxon>
        <taxon>Dyadobacter</taxon>
    </lineage>
</organism>
<dbReference type="GO" id="GO:0000156">
    <property type="term" value="F:phosphorelay response regulator activity"/>
    <property type="evidence" value="ECO:0007669"/>
    <property type="project" value="InterPro"/>
</dbReference>
<evidence type="ECO:0000256" key="1">
    <source>
        <dbReference type="ARBA" id="ARBA00022801"/>
    </source>
</evidence>
<name>A0AAU8FI98_9BACT</name>
<dbReference type="AlphaFoldDB" id="A0AAU8FI98"/>
<dbReference type="RefSeq" id="WP_353718936.1">
    <property type="nucleotide sequence ID" value="NZ_CP159289.1"/>
</dbReference>
<keyword evidence="1 4" id="KW-0378">Hydrolase</keyword>
<dbReference type="GO" id="GO:0008984">
    <property type="term" value="F:protein-glutamate methylesterase activity"/>
    <property type="evidence" value="ECO:0007669"/>
    <property type="project" value="UniProtKB-EC"/>
</dbReference>
<proteinExistence type="predicted"/>
<feature type="active site" evidence="4">
    <location>
        <position position="46"/>
    </location>
</feature>
<sequence length="334" mass="36641">MTQQGTSVHKRKVIVIGSSAGGVNAVRELAAMLPRNFEAAIFVVQHVQSETKSFLPKILSDAGPLKATHAINGELITDGHIYVAPPDHHMLLDGSWIIISKGPKENNFRPSIDATMRSAAYWYGPDVIGVILTGRLSDGTSGLWTIKEMGGIAIVQDPADASFASMPESVLAAMEVDYQVKLRDLGALLTNLVQSDRAGKTRVFPDKDRLKTEIAIAAQKSAFENGIIQMGDATNLTCPECGGSLVSIREGRSVRYRCHTGHSFSRSSLWQSIVEMTEAALWQAVRRLEEGIILAEQAASQIEHQGQHPEAEEYHRKARELSDKSRRLLELIYN</sequence>
<reference evidence="6" key="1">
    <citation type="submission" date="2024-06" db="EMBL/GenBank/DDBJ databases">
        <title>Sequencing and assembly of the genome of Dyadobacter sp. strain 676, a symbiont of Cyamopsis tetragonoloba.</title>
        <authorList>
            <person name="Guro P."/>
            <person name="Sazanova A."/>
            <person name="Kuznetsova I."/>
            <person name="Belimov A."/>
            <person name="Safronova V."/>
        </authorList>
    </citation>
    <scope>NUCLEOTIDE SEQUENCE</scope>
    <source>
        <strain evidence="6">676</strain>
    </source>
</reference>
<dbReference type="PANTHER" id="PTHR42872">
    <property type="entry name" value="PROTEIN-GLUTAMATE METHYLESTERASE/PROTEIN-GLUTAMINE GLUTAMINASE"/>
    <property type="match status" value="1"/>
</dbReference>
<dbReference type="EC" id="3.1.1.61" evidence="2"/>
<dbReference type="GO" id="GO:0005737">
    <property type="term" value="C:cytoplasm"/>
    <property type="evidence" value="ECO:0007669"/>
    <property type="project" value="InterPro"/>
</dbReference>
<dbReference type="InterPro" id="IPR035909">
    <property type="entry name" value="CheB_C"/>
</dbReference>
<dbReference type="Gene3D" id="3.40.50.180">
    <property type="entry name" value="Methylesterase CheB, C-terminal domain"/>
    <property type="match status" value="1"/>
</dbReference>
<evidence type="ECO:0000256" key="4">
    <source>
        <dbReference type="PROSITE-ProRule" id="PRU00050"/>
    </source>
</evidence>
<keyword evidence="4" id="KW-0145">Chemotaxis</keyword>
<dbReference type="InterPro" id="IPR011247">
    <property type="entry name" value="Chemotax_prot-Glu_Me-esterase"/>
</dbReference>
<comment type="catalytic activity">
    <reaction evidence="3">
        <text>[protein]-L-glutamate 5-O-methyl ester + H2O = L-glutamyl-[protein] + methanol + H(+)</text>
        <dbReference type="Rhea" id="RHEA:23236"/>
        <dbReference type="Rhea" id="RHEA-COMP:10208"/>
        <dbReference type="Rhea" id="RHEA-COMP:10311"/>
        <dbReference type="ChEBI" id="CHEBI:15377"/>
        <dbReference type="ChEBI" id="CHEBI:15378"/>
        <dbReference type="ChEBI" id="CHEBI:17790"/>
        <dbReference type="ChEBI" id="CHEBI:29973"/>
        <dbReference type="ChEBI" id="CHEBI:82795"/>
        <dbReference type="EC" id="3.1.1.61"/>
    </reaction>
</comment>
<dbReference type="PIRSF" id="PIRSF036461">
    <property type="entry name" value="Chmtx_methlestr"/>
    <property type="match status" value="1"/>
</dbReference>